<keyword evidence="1" id="KW-0808">Transferase</keyword>
<accession>A0A8J2I9A2</accession>
<evidence type="ECO:0000259" key="4">
    <source>
        <dbReference type="Pfam" id="PF06722"/>
    </source>
</evidence>
<dbReference type="Pfam" id="PF06722">
    <property type="entry name" value="EryCIII-like_C"/>
    <property type="match status" value="1"/>
</dbReference>
<dbReference type="CDD" id="cd03784">
    <property type="entry name" value="GT1_Gtf-like"/>
    <property type="match status" value="1"/>
</dbReference>
<comment type="caution">
    <text evidence="5">The sequence shown here is derived from an EMBL/GenBank/DDBJ whole genome shotgun (WGS) entry which is preliminary data.</text>
</comment>
<dbReference type="AlphaFoldDB" id="A0A8J2I9A2"/>
<dbReference type="InterPro" id="IPR010610">
    <property type="entry name" value="EryCIII-like_C"/>
</dbReference>
<gene>
    <name evidence="5" type="ORF">ALTATR162_LOCUS5006</name>
</gene>
<keyword evidence="6" id="KW-1185">Reference proteome</keyword>
<dbReference type="InterPro" id="IPR050426">
    <property type="entry name" value="Glycosyltransferase_28"/>
</dbReference>
<organism evidence="5 6">
    <name type="scientific">Alternaria atra</name>
    <dbReference type="NCBI Taxonomy" id="119953"/>
    <lineage>
        <taxon>Eukaryota</taxon>
        <taxon>Fungi</taxon>
        <taxon>Dikarya</taxon>
        <taxon>Ascomycota</taxon>
        <taxon>Pezizomycotina</taxon>
        <taxon>Dothideomycetes</taxon>
        <taxon>Pleosporomycetidae</taxon>
        <taxon>Pleosporales</taxon>
        <taxon>Pleosporineae</taxon>
        <taxon>Pleosporaceae</taxon>
        <taxon>Alternaria</taxon>
        <taxon>Alternaria sect. Ulocladioides</taxon>
    </lineage>
</organism>
<dbReference type="EMBL" id="CAJRGZ010000018">
    <property type="protein sequence ID" value="CAG5158146.1"/>
    <property type="molecule type" value="Genomic_DNA"/>
</dbReference>
<dbReference type="SUPFAM" id="SSF53756">
    <property type="entry name" value="UDP-Glycosyltransferase/glycogen phosphorylase"/>
    <property type="match status" value="1"/>
</dbReference>
<feature type="region of interest" description="Disordered" evidence="2">
    <location>
        <begin position="1"/>
        <end position="44"/>
    </location>
</feature>
<dbReference type="InterPro" id="IPR002213">
    <property type="entry name" value="UDP_glucos_trans"/>
</dbReference>
<dbReference type="InterPro" id="IPR004276">
    <property type="entry name" value="GlycoTrans_28_N"/>
</dbReference>
<feature type="domain" description="Erythromycin biosynthesis protein CIII-like C-terminal" evidence="4">
    <location>
        <begin position="392"/>
        <end position="498"/>
    </location>
</feature>
<dbReference type="GO" id="GO:0005975">
    <property type="term" value="P:carbohydrate metabolic process"/>
    <property type="evidence" value="ECO:0007669"/>
    <property type="project" value="InterPro"/>
</dbReference>
<sequence length="801" mass="86496">MPSAKEPSGSCGNPGGASASRSHSQLDTVESSLPPGDTRVTNDGRVNIDLKSQLAKTLIKLVPETSENSFQRSRCLTVHRGWNIRMNIVIQVVGSRGDVQPFVALGQELQKHGHRVRLATHNAFEEFVKKSKLEFYPIGGDPNELMAYMVKNPGLIPSMKSLRDGDVRKKRKMIEEILDGCWKSCVDADRDLQEPFVADAIIANPPSFAHVHCAQTLGVPLHLMFTMPWTSTRAFPHPLANFKVGEIDPALINYASYGVVEFLTWQGLGDMINAFRATLGLQPVPTTVGVTLAEALEVPFTYCWSPALVPKPADWPSHIDVCGFFFRDPPPYEPPAAILKFLQAGPLPVYIGFGSIVLEDPVKMTSLILGAVQLCGVRAVVSRGWSNLGKGMPDQVGDVLFVGDCDHEWLFQHVAAVIHHGGAGTAACGLKNACPTLVVPFFGDQPFWGDMIAQAGAGPRPIRHKLLSAENLAHAIRFLLTPEAKSAARDLSRKMAHEQGVKAAVLSFHANLPYKAMACNIMHDLPAAWSYKKTPIRLSKLVAQILIDNGVTSPNDLTSYETRTIRITNNRWDPITGTGSAGVSMVNSLRRGITGMVYDPFKELDRPKAEGTSDAVHNAATAGKMMAASAKGFGKFNVALLKGSIVDLPLAVAEGFRAVPKLYGEEVQDYGDATNIKTGFSKAGKNFAFGISGGLSDLFVRPYEDAKKHGALGFAKGLSKGVLGFGSKTASAAVGILAYPGEGICKSIQHAVHAGNSRDIKALKMSEGAYLARQSKLDEEVNGIVKAFRLLRKEQGQVGKF</sequence>
<evidence type="ECO:0000313" key="6">
    <source>
        <dbReference type="Proteomes" id="UP000676310"/>
    </source>
</evidence>
<proteinExistence type="predicted"/>
<dbReference type="OrthoDB" id="5835829at2759"/>
<dbReference type="Proteomes" id="UP000676310">
    <property type="component" value="Unassembled WGS sequence"/>
</dbReference>
<dbReference type="RefSeq" id="XP_043168557.1">
    <property type="nucleotide sequence ID" value="XM_043312622.1"/>
</dbReference>
<dbReference type="PANTHER" id="PTHR48050">
    <property type="entry name" value="STEROL 3-BETA-GLUCOSYLTRANSFERASE"/>
    <property type="match status" value="1"/>
</dbReference>
<dbReference type="Pfam" id="PF03033">
    <property type="entry name" value="Glyco_transf_28"/>
    <property type="match status" value="1"/>
</dbReference>
<evidence type="ECO:0008006" key="7">
    <source>
        <dbReference type="Google" id="ProtNLM"/>
    </source>
</evidence>
<feature type="compositionally biased region" description="Polar residues" evidence="2">
    <location>
        <begin position="19"/>
        <end position="31"/>
    </location>
</feature>
<dbReference type="Gene3D" id="3.40.50.2000">
    <property type="entry name" value="Glycogen Phosphorylase B"/>
    <property type="match status" value="2"/>
</dbReference>
<evidence type="ECO:0000256" key="2">
    <source>
        <dbReference type="SAM" id="MobiDB-lite"/>
    </source>
</evidence>
<dbReference type="PANTHER" id="PTHR48050:SF27">
    <property type="entry name" value="GLUCOSYLTRANSFERASE, PUTATIVE (AFU_ORTHOLOGUE AFUA_7G04880)-RELATED"/>
    <property type="match status" value="1"/>
</dbReference>
<name>A0A8J2I9A2_9PLEO</name>
<evidence type="ECO:0000313" key="5">
    <source>
        <dbReference type="EMBL" id="CAG5158146.1"/>
    </source>
</evidence>
<dbReference type="FunFam" id="3.40.50.2000:FF:000009">
    <property type="entry name" value="Sterol 3-beta-glucosyltransferase UGT80A2"/>
    <property type="match status" value="1"/>
</dbReference>
<dbReference type="GeneID" id="67016737"/>
<protein>
    <recommendedName>
        <fullName evidence="7">Sterol 3-beta-glucosyltransferase</fullName>
    </recommendedName>
</protein>
<evidence type="ECO:0000259" key="3">
    <source>
        <dbReference type="Pfam" id="PF03033"/>
    </source>
</evidence>
<evidence type="ECO:0000256" key="1">
    <source>
        <dbReference type="ARBA" id="ARBA00022679"/>
    </source>
</evidence>
<feature type="domain" description="Glycosyltransferase family 28 N-terminal" evidence="3">
    <location>
        <begin position="88"/>
        <end position="236"/>
    </location>
</feature>
<reference evidence="5" key="1">
    <citation type="submission" date="2021-05" db="EMBL/GenBank/DDBJ databases">
        <authorList>
            <person name="Stam R."/>
        </authorList>
    </citation>
    <scope>NUCLEOTIDE SEQUENCE</scope>
    <source>
        <strain evidence="5">CS162</strain>
    </source>
</reference>
<dbReference type="FunFam" id="3.40.50.2000:FF:000100">
    <property type="entry name" value="Glycosyltransferase family 1 protein"/>
    <property type="match status" value="1"/>
</dbReference>
<dbReference type="GO" id="GO:0016906">
    <property type="term" value="F:sterol 3-beta-glucosyltransferase activity"/>
    <property type="evidence" value="ECO:0007669"/>
    <property type="project" value="UniProtKB-ARBA"/>
</dbReference>